<dbReference type="PANTHER" id="PTHR16276:SF1">
    <property type="entry name" value="SMALL RIBOSOMAL SUBUNIT PROTEIN MS39"/>
    <property type="match status" value="1"/>
</dbReference>
<dbReference type="GO" id="GO:0005739">
    <property type="term" value="C:mitochondrion"/>
    <property type="evidence" value="ECO:0007669"/>
    <property type="project" value="UniProtKB-SubCell"/>
</dbReference>
<dbReference type="OrthoDB" id="185373at2759"/>
<keyword evidence="2" id="KW-0677">Repeat</keyword>
<dbReference type="InterPro" id="IPR037387">
    <property type="entry name" value="PTCD3"/>
</dbReference>
<dbReference type="Gene3D" id="1.25.40.10">
    <property type="entry name" value="Tetratricopeptide repeat domain"/>
    <property type="match status" value="1"/>
</dbReference>
<reference evidence="5" key="1">
    <citation type="submission" date="2014-05" db="EMBL/GenBank/DDBJ databases">
        <authorList>
            <person name="Chronopoulou M."/>
        </authorList>
    </citation>
    <scope>NUCLEOTIDE SEQUENCE</scope>
    <source>
        <tissue evidence="5">Whole organism</tissue>
    </source>
</reference>
<sequence>MVLRLASSRGEFYIRLGGVRWKNYHPGRKERPHGTKVPPTTDIEVYKTLDTSHLHRWNYQDTLRSFNLKYAKLVESSSSVHKSIQKPPLSKPQTLSISPYVPRSPSDILKSIASGLKRDHSAPDYRFHDDPYLIPYNHISSRDYVLGKEAGKAAARFVFEHHPQLFTENRIEMVPKIPSFLPKVRVDPKKVTHETLIIFLKGNQIPEAIETYNALENVNESLKFDLLQKTAYFADKEPVLTDEHANTYGLYQDSPMPWKEGGFAEKLARDLKDQIAAKCALLYGFSRHGRYEDCILMFEELKGEEAVLPCEAYNAYLRSHIEDSLKNKVSFSQLKLSTSEILKEMCEKGIKPDARTLYWILRGISKCAFKSEDYSETCEHVLSLISEFKNNLNVVPSVGSYNALINIFYPKNISSSDILRDIIAELEETDLYIVDPEESTFLKTAMFLCFLKLSDPTLAWRLHKKITLYGNNQVLLNNANEHQAYYNYFLTLQLSSSSFKSAMDFYEKFTPNLFFCFWSNYEKIVLKIERFGEYKYLPSIWSDLVINNFCRVNIRIKYEMIDKILAILEKGGDFKEVDDEEARVQIIKSSALIAKDTFSDFIISLRNLSDIKEISSIISSIFKITLDKGPEHIDAYLNFADSIMNFVIDKTSDLSSPPFSEEVMQLYFDKSLEQLRKESCLKAVNYASRNGLENKLRIGRTFVEKYELTEREAIMLNTMFSHENEWSPIKLN</sequence>
<dbReference type="AlphaFoldDB" id="A0A0K2UUD3"/>
<name>A0A0K2UUD3_LEPSM</name>
<evidence type="ECO:0000256" key="3">
    <source>
        <dbReference type="ARBA" id="ARBA00022946"/>
    </source>
</evidence>
<evidence type="ECO:0000313" key="5">
    <source>
        <dbReference type="EMBL" id="CDW41863.1"/>
    </source>
</evidence>
<keyword evidence="4" id="KW-0496">Mitochondrion</keyword>
<dbReference type="GO" id="GO:0032543">
    <property type="term" value="P:mitochondrial translation"/>
    <property type="evidence" value="ECO:0007669"/>
    <property type="project" value="InterPro"/>
</dbReference>
<dbReference type="GO" id="GO:0019843">
    <property type="term" value="F:rRNA binding"/>
    <property type="evidence" value="ECO:0007669"/>
    <property type="project" value="InterPro"/>
</dbReference>
<comment type="subcellular location">
    <subcellularLocation>
        <location evidence="1">Mitochondrion</location>
    </subcellularLocation>
</comment>
<accession>A0A0K2UUD3</accession>
<dbReference type="GO" id="GO:0043024">
    <property type="term" value="F:ribosomal small subunit binding"/>
    <property type="evidence" value="ECO:0007669"/>
    <property type="project" value="InterPro"/>
</dbReference>
<organism evidence="5">
    <name type="scientific">Lepeophtheirus salmonis</name>
    <name type="common">Salmon louse</name>
    <name type="synonym">Caligus salmonis</name>
    <dbReference type="NCBI Taxonomy" id="72036"/>
    <lineage>
        <taxon>Eukaryota</taxon>
        <taxon>Metazoa</taxon>
        <taxon>Ecdysozoa</taxon>
        <taxon>Arthropoda</taxon>
        <taxon>Crustacea</taxon>
        <taxon>Multicrustacea</taxon>
        <taxon>Hexanauplia</taxon>
        <taxon>Copepoda</taxon>
        <taxon>Siphonostomatoida</taxon>
        <taxon>Caligidae</taxon>
        <taxon>Lepeophtheirus</taxon>
    </lineage>
</organism>
<dbReference type="InterPro" id="IPR055063">
    <property type="entry name" value="Rib_mS39_PPR"/>
</dbReference>
<evidence type="ECO:0000256" key="1">
    <source>
        <dbReference type="ARBA" id="ARBA00004173"/>
    </source>
</evidence>
<evidence type="ECO:0000256" key="2">
    <source>
        <dbReference type="ARBA" id="ARBA00022737"/>
    </source>
</evidence>
<dbReference type="PANTHER" id="PTHR16276">
    <property type="entry name" value="PENTATRICOPEPTIDE REPEAT DOMAIN-CONTAINING PROTEIN 3"/>
    <property type="match status" value="1"/>
</dbReference>
<gene>
    <name evidence="5" type="primary">Dsim\GD25775</name>
</gene>
<protein>
    <submittedName>
        <fullName evidence="5">Uncharacterized protein</fullName>
    </submittedName>
</protein>
<dbReference type="EMBL" id="HACA01024502">
    <property type="protein sequence ID" value="CDW41863.1"/>
    <property type="molecule type" value="Transcribed_RNA"/>
</dbReference>
<keyword evidence="3" id="KW-0809">Transit peptide</keyword>
<dbReference type="InterPro" id="IPR011990">
    <property type="entry name" value="TPR-like_helical_dom_sf"/>
</dbReference>
<dbReference type="Pfam" id="PF22330">
    <property type="entry name" value="Rib_mS39_PPR"/>
    <property type="match status" value="1"/>
</dbReference>
<evidence type="ECO:0000256" key="4">
    <source>
        <dbReference type="ARBA" id="ARBA00023128"/>
    </source>
</evidence>
<proteinExistence type="predicted"/>